<dbReference type="Proteomes" id="UP001153332">
    <property type="component" value="Unassembled WGS sequence"/>
</dbReference>
<protein>
    <submittedName>
        <fullName evidence="1">Uncharacterized protein</fullName>
    </submittedName>
</protein>
<proteinExistence type="predicted"/>
<name>A0ACC2JJW7_9PEZI</name>
<reference evidence="1" key="1">
    <citation type="submission" date="2022-12" db="EMBL/GenBank/DDBJ databases">
        <title>Genome Sequence of Lasiodiplodia mahajangana.</title>
        <authorList>
            <person name="Buettner E."/>
        </authorList>
    </citation>
    <scope>NUCLEOTIDE SEQUENCE</scope>
    <source>
        <strain evidence="1">VT137</strain>
    </source>
</reference>
<organism evidence="1 2">
    <name type="scientific">Lasiodiplodia mahajangana</name>
    <dbReference type="NCBI Taxonomy" id="1108764"/>
    <lineage>
        <taxon>Eukaryota</taxon>
        <taxon>Fungi</taxon>
        <taxon>Dikarya</taxon>
        <taxon>Ascomycota</taxon>
        <taxon>Pezizomycotina</taxon>
        <taxon>Dothideomycetes</taxon>
        <taxon>Dothideomycetes incertae sedis</taxon>
        <taxon>Botryosphaeriales</taxon>
        <taxon>Botryosphaeriaceae</taxon>
        <taxon>Lasiodiplodia</taxon>
    </lineage>
</organism>
<keyword evidence="2" id="KW-1185">Reference proteome</keyword>
<evidence type="ECO:0000313" key="2">
    <source>
        <dbReference type="Proteomes" id="UP001153332"/>
    </source>
</evidence>
<dbReference type="EMBL" id="JAPUUL010001378">
    <property type="protein sequence ID" value="KAJ8127572.1"/>
    <property type="molecule type" value="Genomic_DNA"/>
</dbReference>
<gene>
    <name evidence="1" type="ORF">O1611_g6065</name>
</gene>
<accession>A0ACC2JJW7</accession>
<sequence>MINDSDDSVMYSHNESIKCIQDFYREILRHPYLNEDALVTAPTNGWDITNVPEKNETVIDLLRHLPYMRSGNQYRRLLIHWETIPICYCDNAHFQEIYALPSHCVYLTQSVDREGTNLILDTADGTITEYSHVGYHITVPNEEYEALLEAERWRVHRTTPVTEFFEAWRRKFERLVWMLVPNPIGQPATGRFYSRGTSDFEDEALVLQTQLQPWHPRDDPAGNDDESEFDREQREARNRERKHTAASTMVYFLCLKARDGDG</sequence>
<evidence type="ECO:0000313" key="1">
    <source>
        <dbReference type="EMBL" id="KAJ8127572.1"/>
    </source>
</evidence>
<comment type="caution">
    <text evidence="1">The sequence shown here is derived from an EMBL/GenBank/DDBJ whole genome shotgun (WGS) entry which is preliminary data.</text>
</comment>